<dbReference type="AlphaFoldDB" id="A0A0D2HYS3"/>
<evidence type="ECO:0000259" key="2">
    <source>
        <dbReference type="Pfam" id="PF00884"/>
    </source>
</evidence>
<dbReference type="Gene3D" id="3.40.720.10">
    <property type="entry name" value="Alkaline Phosphatase, subunit A"/>
    <property type="match status" value="1"/>
</dbReference>
<gene>
    <name evidence="3" type="ORF">Z519_00269</name>
</gene>
<dbReference type="RefSeq" id="XP_016625277.1">
    <property type="nucleotide sequence ID" value="XM_016758028.1"/>
</dbReference>
<comment type="similarity">
    <text evidence="1">Belongs to the sulfatase family.</text>
</comment>
<organism evidence="3 4">
    <name type="scientific">Cladophialophora bantiana (strain ATCC 10958 / CBS 173.52 / CDC B-1940 / NIH 8579)</name>
    <name type="common">Xylohypha bantiana</name>
    <dbReference type="NCBI Taxonomy" id="1442370"/>
    <lineage>
        <taxon>Eukaryota</taxon>
        <taxon>Fungi</taxon>
        <taxon>Dikarya</taxon>
        <taxon>Ascomycota</taxon>
        <taxon>Pezizomycotina</taxon>
        <taxon>Eurotiomycetes</taxon>
        <taxon>Chaetothyriomycetidae</taxon>
        <taxon>Chaetothyriales</taxon>
        <taxon>Herpotrichiellaceae</taxon>
        <taxon>Cladophialophora</taxon>
    </lineage>
</organism>
<dbReference type="InterPro" id="IPR017850">
    <property type="entry name" value="Alkaline_phosphatase_core_sf"/>
</dbReference>
<dbReference type="PANTHER" id="PTHR43108">
    <property type="entry name" value="N-ACETYLGLUCOSAMINE-6-SULFATASE FAMILY MEMBER"/>
    <property type="match status" value="1"/>
</dbReference>
<dbReference type="InterPro" id="IPR000917">
    <property type="entry name" value="Sulfatase_N"/>
</dbReference>
<dbReference type="GO" id="GO:0005539">
    <property type="term" value="F:glycosaminoglycan binding"/>
    <property type="evidence" value="ECO:0007669"/>
    <property type="project" value="TreeGrafter"/>
</dbReference>
<dbReference type="Pfam" id="PF00884">
    <property type="entry name" value="Sulfatase"/>
    <property type="match status" value="1"/>
</dbReference>
<dbReference type="Proteomes" id="UP000053789">
    <property type="component" value="Unassembled WGS sequence"/>
</dbReference>
<sequence length="317" mass="36333">MAAPRHQNTFTDYKISRNRAYNAAIEGSVGWISSLPSLNDTRLRALQAVDEMLPELIQQLEDAGERDNTYIFYTTDNGYHISQHRMNPGKECGYDTDIHVPFYVRGPGIEAGGVVDVITTHTDVSSTLLQIAGVTKLLDGMAIPQGRSGQVLEQEEPPRRREHATIEYWGYRNYYLNNTYKGLRLVSEGYSLYYAVWCTNETEFYDPKSAYKIAGRPLEQILPRLDALMMVLKTCKDKVCLYPWRTLHPDGKVYDLVDAPDEKFDAFYEAQPKMSFTSCPDAYYLEVENQEPVKPWVDTQEAGQGVTRQHEFDYTLY</sequence>
<dbReference type="SUPFAM" id="SSF53649">
    <property type="entry name" value="Alkaline phosphatase-like"/>
    <property type="match status" value="1"/>
</dbReference>
<protein>
    <recommendedName>
        <fullName evidence="2">Sulfatase N-terminal domain-containing protein</fullName>
    </recommendedName>
</protein>
<proteinExistence type="inferred from homology"/>
<dbReference type="EMBL" id="KN846980">
    <property type="protein sequence ID" value="KIW98608.1"/>
    <property type="molecule type" value="Genomic_DNA"/>
</dbReference>
<dbReference type="GeneID" id="27693197"/>
<keyword evidence="4" id="KW-1185">Reference proteome</keyword>
<evidence type="ECO:0000313" key="3">
    <source>
        <dbReference type="EMBL" id="KIW98608.1"/>
    </source>
</evidence>
<dbReference type="OrthoDB" id="96314at2759"/>
<evidence type="ECO:0000313" key="4">
    <source>
        <dbReference type="Proteomes" id="UP000053789"/>
    </source>
</evidence>
<name>A0A0D2HYS3_CLAB1</name>
<dbReference type="PANTHER" id="PTHR43108:SF8">
    <property type="entry name" value="SD21168P"/>
    <property type="match status" value="1"/>
</dbReference>
<feature type="domain" description="Sulfatase N-terminal" evidence="2">
    <location>
        <begin position="11"/>
        <end position="134"/>
    </location>
</feature>
<dbReference type="HOGENOM" id="CLU_006332_4_0_1"/>
<dbReference type="VEuPathDB" id="FungiDB:Z519_00269"/>
<evidence type="ECO:0000256" key="1">
    <source>
        <dbReference type="ARBA" id="ARBA00008779"/>
    </source>
</evidence>
<dbReference type="GO" id="GO:0008449">
    <property type="term" value="F:N-acetylglucosamine-6-sulfatase activity"/>
    <property type="evidence" value="ECO:0007669"/>
    <property type="project" value="TreeGrafter"/>
</dbReference>
<reference evidence="3" key="1">
    <citation type="submission" date="2015-01" db="EMBL/GenBank/DDBJ databases">
        <title>The Genome Sequence of Cladophialophora bantiana CBS 173.52.</title>
        <authorList>
            <consortium name="The Broad Institute Genomics Platform"/>
            <person name="Cuomo C."/>
            <person name="de Hoog S."/>
            <person name="Gorbushina A."/>
            <person name="Stielow B."/>
            <person name="Teixiera M."/>
            <person name="Abouelleil A."/>
            <person name="Chapman S.B."/>
            <person name="Priest M."/>
            <person name="Young S.K."/>
            <person name="Wortman J."/>
            <person name="Nusbaum C."/>
            <person name="Birren B."/>
        </authorList>
    </citation>
    <scope>NUCLEOTIDE SEQUENCE [LARGE SCALE GENOMIC DNA]</scope>
    <source>
        <strain evidence="3">CBS 173.52</strain>
    </source>
</reference>
<accession>A0A0D2HYS3</accession>